<name>A0AAW1KZU0_SAPOF</name>
<dbReference type="PANTHER" id="PTHR34188">
    <property type="entry name" value="OS01G0299500 PROTEIN"/>
    <property type="match status" value="1"/>
</dbReference>
<evidence type="ECO:0000313" key="3">
    <source>
        <dbReference type="Proteomes" id="UP001443914"/>
    </source>
</evidence>
<accession>A0AAW1KZU0</accession>
<keyword evidence="3" id="KW-1185">Reference proteome</keyword>
<dbReference type="Proteomes" id="UP001443914">
    <property type="component" value="Unassembled WGS sequence"/>
</dbReference>
<evidence type="ECO:0008006" key="4">
    <source>
        <dbReference type="Google" id="ProtNLM"/>
    </source>
</evidence>
<feature type="region of interest" description="Disordered" evidence="1">
    <location>
        <begin position="96"/>
        <end position="130"/>
    </location>
</feature>
<dbReference type="EMBL" id="JBDFQZ010000005">
    <property type="protein sequence ID" value="KAK9724969.1"/>
    <property type="molecule type" value="Genomic_DNA"/>
</dbReference>
<sequence length="242" mass="26681">MGVMMDIDNVASKDGYIDYNGDIEKGELNVKLEGSFLNGCKITTTNDDGLGDGNVSIKDEERAVLSFDSSSDDSSESVRLVVVDKKVVDEKNSRDFGRKVVKEKPKAMSAKKKHPKPPRPPRGLSLDSTDQKLIKELHELARVKRARVERMKALKKAKESKPSSSLKNQLFATLLTVLFCLVLLLQGMSSRTSPSTSIRGTPFSSEIVRQHNILSVQQNPLSSAPNLHEPASKSQVHTEVTH</sequence>
<feature type="compositionally biased region" description="Polar residues" evidence="1">
    <location>
        <begin position="232"/>
        <end position="242"/>
    </location>
</feature>
<evidence type="ECO:0000256" key="1">
    <source>
        <dbReference type="SAM" id="MobiDB-lite"/>
    </source>
</evidence>
<dbReference type="AlphaFoldDB" id="A0AAW1KZU0"/>
<organism evidence="2 3">
    <name type="scientific">Saponaria officinalis</name>
    <name type="common">Common soapwort</name>
    <name type="synonym">Lychnis saponaria</name>
    <dbReference type="NCBI Taxonomy" id="3572"/>
    <lineage>
        <taxon>Eukaryota</taxon>
        <taxon>Viridiplantae</taxon>
        <taxon>Streptophyta</taxon>
        <taxon>Embryophyta</taxon>
        <taxon>Tracheophyta</taxon>
        <taxon>Spermatophyta</taxon>
        <taxon>Magnoliopsida</taxon>
        <taxon>eudicotyledons</taxon>
        <taxon>Gunneridae</taxon>
        <taxon>Pentapetalae</taxon>
        <taxon>Caryophyllales</taxon>
        <taxon>Caryophyllaceae</taxon>
        <taxon>Caryophylleae</taxon>
        <taxon>Saponaria</taxon>
    </lineage>
</organism>
<reference evidence="2" key="1">
    <citation type="submission" date="2024-03" db="EMBL/GenBank/DDBJ databases">
        <title>WGS assembly of Saponaria officinalis var. Norfolk2.</title>
        <authorList>
            <person name="Jenkins J."/>
            <person name="Shu S."/>
            <person name="Grimwood J."/>
            <person name="Barry K."/>
            <person name="Goodstein D."/>
            <person name="Schmutz J."/>
            <person name="Leebens-Mack J."/>
            <person name="Osbourn A."/>
        </authorList>
    </citation>
    <scope>NUCLEOTIDE SEQUENCE [LARGE SCALE GENOMIC DNA]</scope>
    <source>
        <strain evidence="2">JIC</strain>
    </source>
</reference>
<comment type="caution">
    <text evidence="2">The sequence shown here is derived from an EMBL/GenBank/DDBJ whole genome shotgun (WGS) entry which is preliminary data.</text>
</comment>
<protein>
    <recommendedName>
        <fullName evidence="4">Transmembrane protein</fullName>
    </recommendedName>
</protein>
<feature type="compositionally biased region" description="Basic residues" evidence="1">
    <location>
        <begin position="109"/>
        <end position="119"/>
    </location>
</feature>
<feature type="region of interest" description="Disordered" evidence="1">
    <location>
        <begin position="220"/>
        <end position="242"/>
    </location>
</feature>
<proteinExistence type="predicted"/>
<dbReference type="PANTHER" id="PTHR34188:SF5">
    <property type="entry name" value="OS05G0131900 PROTEIN"/>
    <property type="match status" value="1"/>
</dbReference>
<feature type="compositionally biased region" description="Basic and acidic residues" evidence="1">
    <location>
        <begin position="96"/>
        <end position="106"/>
    </location>
</feature>
<evidence type="ECO:0000313" key="2">
    <source>
        <dbReference type="EMBL" id="KAK9724969.1"/>
    </source>
</evidence>
<gene>
    <name evidence="2" type="ORF">RND81_05G112100</name>
</gene>